<dbReference type="GO" id="GO:0005576">
    <property type="term" value="C:extracellular region"/>
    <property type="evidence" value="ECO:0007669"/>
    <property type="project" value="TreeGrafter"/>
</dbReference>
<keyword evidence="2" id="KW-0812">Transmembrane</keyword>
<dbReference type="Proteomes" id="UP000013525">
    <property type="component" value="Unassembled WGS sequence"/>
</dbReference>
<dbReference type="InterPro" id="IPR052336">
    <property type="entry name" value="MlaD_Phospholipid_Transporter"/>
</dbReference>
<dbReference type="Pfam" id="PF11887">
    <property type="entry name" value="Mce4_CUP1"/>
    <property type="match status" value="1"/>
</dbReference>
<keyword evidence="2" id="KW-1133">Transmembrane helix</keyword>
<organism evidence="5 6">
    <name type="scientific">Rhodococcus rhodnii LMG 5362</name>
    <dbReference type="NCBI Taxonomy" id="1273125"/>
    <lineage>
        <taxon>Bacteria</taxon>
        <taxon>Bacillati</taxon>
        <taxon>Actinomycetota</taxon>
        <taxon>Actinomycetes</taxon>
        <taxon>Mycobacteriales</taxon>
        <taxon>Nocardiaceae</taxon>
        <taxon>Rhodococcus</taxon>
    </lineage>
</organism>
<dbReference type="PANTHER" id="PTHR33371">
    <property type="entry name" value="INTERMEMBRANE PHOSPHOLIPID TRANSPORT SYSTEM BINDING PROTEIN MLAD-RELATED"/>
    <property type="match status" value="1"/>
</dbReference>
<proteinExistence type="predicted"/>
<dbReference type="GO" id="GO:0051701">
    <property type="term" value="P:biological process involved in interaction with host"/>
    <property type="evidence" value="ECO:0007669"/>
    <property type="project" value="TreeGrafter"/>
</dbReference>
<dbReference type="PATRIC" id="fig|1273125.3.peg.4035"/>
<dbReference type="NCBIfam" id="TIGR00996">
    <property type="entry name" value="Mtu_fam_mce"/>
    <property type="match status" value="1"/>
</dbReference>
<dbReference type="PANTHER" id="PTHR33371:SF19">
    <property type="entry name" value="MCE-FAMILY PROTEIN MCE4A"/>
    <property type="match status" value="1"/>
</dbReference>
<evidence type="ECO:0000259" key="4">
    <source>
        <dbReference type="Pfam" id="PF11887"/>
    </source>
</evidence>
<feature type="transmembrane region" description="Helical" evidence="2">
    <location>
        <begin position="21"/>
        <end position="40"/>
    </location>
</feature>
<dbReference type="Pfam" id="PF02470">
    <property type="entry name" value="MlaD"/>
    <property type="match status" value="1"/>
</dbReference>
<accession>R7WH66</accession>
<feature type="domain" description="Mammalian cell entry C-terminal" evidence="4">
    <location>
        <begin position="132"/>
        <end position="350"/>
    </location>
</feature>
<evidence type="ECO:0000313" key="6">
    <source>
        <dbReference type="Proteomes" id="UP000013525"/>
    </source>
</evidence>
<comment type="caution">
    <text evidence="5">The sequence shown here is derived from an EMBL/GenBank/DDBJ whole genome shotgun (WGS) entry which is preliminary data.</text>
</comment>
<feature type="domain" description="Mce/MlaD" evidence="3">
    <location>
        <begin position="50"/>
        <end position="123"/>
    </location>
</feature>
<dbReference type="InterPro" id="IPR024516">
    <property type="entry name" value="Mce_C"/>
</dbReference>
<evidence type="ECO:0000256" key="2">
    <source>
        <dbReference type="SAM" id="Phobius"/>
    </source>
</evidence>
<keyword evidence="2" id="KW-0472">Membrane</keyword>
<evidence type="ECO:0000313" key="5">
    <source>
        <dbReference type="EMBL" id="EOM74443.1"/>
    </source>
</evidence>
<evidence type="ECO:0000259" key="3">
    <source>
        <dbReference type="Pfam" id="PF02470"/>
    </source>
</evidence>
<protein>
    <submittedName>
        <fullName evidence="5">Mce family protein</fullName>
    </submittedName>
</protein>
<evidence type="ECO:0000256" key="1">
    <source>
        <dbReference type="SAM" id="MobiDB-lite"/>
    </source>
</evidence>
<dbReference type="eggNOG" id="COG1463">
    <property type="taxonomic scope" value="Bacteria"/>
</dbReference>
<name>R7WH66_9NOCA</name>
<dbReference type="AlphaFoldDB" id="R7WH66"/>
<reference evidence="5 6" key="1">
    <citation type="journal article" date="2013" name="Genome Announc.">
        <title>Draft Genome Sequence of Rhodococcus rhodnii Strain LMG5362, a Symbiont of Rhodnius prolixus (Hemiptera, Reduviidae, Triatominae), the Principle Vector of Trypanosoma cruzi.</title>
        <authorList>
            <person name="Pachebat J.A."/>
            <person name="van Keulen G."/>
            <person name="Whitten M.M."/>
            <person name="Girdwood S."/>
            <person name="Del Sol R."/>
            <person name="Dyson P.J."/>
            <person name="Facey P.D."/>
        </authorList>
    </citation>
    <scope>NUCLEOTIDE SEQUENCE [LARGE SCALE GENOMIC DNA]</scope>
    <source>
        <strain evidence="5 6">LMG 5362</strain>
    </source>
</reference>
<dbReference type="InterPro" id="IPR005693">
    <property type="entry name" value="Mce"/>
</dbReference>
<sequence>MADSPSVGEYDGMSVGRRRMLGVAFFVVIGLFVATCVAIYDRTFVDVVAVRLVTDSAGNALPQQADVKLRGVTVGRVARTAADGDAVTVDLDLDPAHAARIPANVTARLLPKTLFGERYVALVDPDLPYGMLGDGAVVRQDSSGDAVEITAVLDDLLPLLQAVPPDDLSATLGALAQGLSGRGTELGHTLDRLTETVSALGAELPNIEAATHGLGDFAETYSDSVPDLVSALDNLRSVGSTLVEKRTTLDALWRTGHLAATDTADLLTANADSVIAFAADSREALQILGRYSPEFGCVLAGFARTAPEAREIMGADDPYPGIRATVQLTNPRGRYLPNQDEPRMLDDRGPNCREDYRDAGEPFPQYPGTPHNDGSYAPPSRNPGSAAMTILPAPEGVPDVVPGYAGSAAERATLTAIYSEATGLDADAVPGWTAGVGAAAFRGATVEVR</sequence>
<feature type="compositionally biased region" description="Basic and acidic residues" evidence="1">
    <location>
        <begin position="340"/>
        <end position="360"/>
    </location>
</feature>
<gene>
    <name evidence="5" type="ORF">Rrhod_4245</name>
</gene>
<dbReference type="InterPro" id="IPR003399">
    <property type="entry name" value="Mce/MlaD"/>
</dbReference>
<keyword evidence="6" id="KW-1185">Reference proteome</keyword>
<feature type="region of interest" description="Disordered" evidence="1">
    <location>
        <begin position="332"/>
        <end position="387"/>
    </location>
</feature>
<dbReference type="EMBL" id="APMY01000131">
    <property type="protein sequence ID" value="EOM74443.1"/>
    <property type="molecule type" value="Genomic_DNA"/>
</dbReference>